<dbReference type="EMBL" id="JADQDQ010000009">
    <property type="protein sequence ID" value="MBF9239082.1"/>
    <property type="molecule type" value="Genomic_DNA"/>
</dbReference>
<feature type="transmembrane region" description="Helical" evidence="1">
    <location>
        <begin position="20"/>
        <end position="41"/>
    </location>
</feature>
<proteinExistence type="predicted"/>
<evidence type="ECO:0000256" key="1">
    <source>
        <dbReference type="SAM" id="Phobius"/>
    </source>
</evidence>
<dbReference type="Proteomes" id="UP000597617">
    <property type="component" value="Unassembled WGS sequence"/>
</dbReference>
<evidence type="ECO:0000313" key="3">
    <source>
        <dbReference type="Proteomes" id="UP000597617"/>
    </source>
</evidence>
<comment type="caution">
    <text evidence="2">The sequence shown here is derived from an EMBL/GenBank/DDBJ whole genome shotgun (WGS) entry which is preliminary data.</text>
</comment>
<keyword evidence="1" id="KW-0472">Membrane</keyword>
<sequence length="48" mass="5182">MNPQPNSYPSTSEEPSSTLSVALAWLFVGIPLAWGVSQTFIKALALFN</sequence>
<accession>A0ABS0ILM1</accession>
<organism evidence="2 3">
    <name type="scientific">Hymenobacter jeongseonensis</name>
    <dbReference type="NCBI Taxonomy" id="2791027"/>
    <lineage>
        <taxon>Bacteria</taxon>
        <taxon>Pseudomonadati</taxon>
        <taxon>Bacteroidota</taxon>
        <taxon>Cytophagia</taxon>
        <taxon>Cytophagales</taxon>
        <taxon>Hymenobacteraceae</taxon>
        <taxon>Hymenobacter</taxon>
    </lineage>
</organism>
<gene>
    <name evidence="2" type="ORF">I2I05_16890</name>
</gene>
<name>A0ABS0ILM1_9BACT</name>
<dbReference type="RefSeq" id="WP_196283434.1">
    <property type="nucleotide sequence ID" value="NZ_JADQDQ010000009.1"/>
</dbReference>
<reference evidence="2 3" key="1">
    <citation type="submission" date="2020-11" db="EMBL/GenBank/DDBJ databases">
        <authorList>
            <person name="Kim M.K."/>
        </authorList>
    </citation>
    <scope>NUCLEOTIDE SEQUENCE [LARGE SCALE GENOMIC DNA]</scope>
    <source>
        <strain evidence="2 3">BT683</strain>
    </source>
</reference>
<evidence type="ECO:0000313" key="2">
    <source>
        <dbReference type="EMBL" id="MBF9239082.1"/>
    </source>
</evidence>
<keyword evidence="1" id="KW-0812">Transmembrane</keyword>
<protein>
    <submittedName>
        <fullName evidence="2">Oxalate:formate antiporter</fullName>
    </submittedName>
</protein>
<keyword evidence="3" id="KW-1185">Reference proteome</keyword>
<keyword evidence="1" id="KW-1133">Transmembrane helix</keyword>